<gene>
    <name evidence="3" type="ORF">I8J30_21620</name>
</gene>
<organism evidence="3 4">
    <name type="scientific">Paenibacillus lignilyticus</name>
    <dbReference type="NCBI Taxonomy" id="1172615"/>
    <lineage>
        <taxon>Bacteria</taxon>
        <taxon>Bacillati</taxon>
        <taxon>Bacillota</taxon>
        <taxon>Bacilli</taxon>
        <taxon>Bacillales</taxon>
        <taxon>Paenibacillaceae</taxon>
        <taxon>Paenibacillus</taxon>
    </lineage>
</organism>
<feature type="transmembrane region" description="Helical" evidence="1">
    <location>
        <begin position="28"/>
        <end position="53"/>
    </location>
</feature>
<feature type="transmembrane region" description="Helical" evidence="1">
    <location>
        <begin position="88"/>
        <end position="113"/>
    </location>
</feature>
<name>A0ABS5CHG9_9BACL</name>
<evidence type="ECO:0000313" key="3">
    <source>
        <dbReference type="EMBL" id="MBP3965313.1"/>
    </source>
</evidence>
<dbReference type="InterPro" id="IPR016942">
    <property type="entry name" value="UCP030042"/>
</dbReference>
<feature type="transmembrane region" description="Helical" evidence="1">
    <location>
        <begin position="119"/>
        <end position="138"/>
    </location>
</feature>
<protein>
    <submittedName>
        <fullName evidence="3">DUF4395 domain-containing protein</fullName>
    </submittedName>
</protein>
<proteinExistence type="predicted"/>
<dbReference type="RefSeq" id="WP_210661634.1">
    <property type="nucleotide sequence ID" value="NZ_JAGKSP010000010.1"/>
</dbReference>
<sequence length="148" mass="16639">MSNQPLLPTYECVDDVPLHRVRGNQLGILLSVILSVSTGQLWILALPLVVQLISRTYGVNYNLFVRLFAPLFPASARTESRELLRFNNLLAILFLAVALIAYALGFLTVAYVALGMLTVAVVLALCGFCLGCFMYFHWKQYRLRRKIS</sequence>
<dbReference type="PIRSF" id="PIRSF030042">
    <property type="entry name" value="UCP030042"/>
    <property type="match status" value="1"/>
</dbReference>
<comment type="caution">
    <text evidence="3">The sequence shown here is derived from an EMBL/GenBank/DDBJ whole genome shotgun (WGS) entry which is preliminary data.</text>
</comment>
<dbReference type="EMBL" id="JAGKSP010000010">
    <property type="protein sequence ID" value="MBP3965313.1"/>
    <property type="molecule type" value="Genomic_DNA"/>
</dbReference>
<dbReference type="InterPro" id="IPR025508">
    <property type="entry name" value="DUF4395"/>
</dbReference>
<dbReference type="Proteomes" id="UP000673394">
    <property type="component" value="Unassembled WGS sequence"/>
</dbReference>
<feature type="domain" description="DUF4395" evidence="2">
    <location>
        <begin position="17"/>
        <end position="139"/>
    </location>
</feature>
<evidence type="ECO:0000256" key="1">
    <source>
        <dbReference type="SAM" id="Phobius"/>
    </source>
</evidence>
<accession>A0ABS5CHG9</accession>
<evidence type="ECO:0000259" key="2">
    <source>
        <dbReference type="Pfam" id="PF14340"/>
    </source>
</evidence>
<evidence type="ECO:0000313" key="4">
    <source>
        <dbReference type="Proteomes" id="UP000673394"/>
    </source>
</evidence>
<keyword evidence="1" id="KW-0472">Membrane</keyword>
<keyword evidence="1" id="KW-1133">Transmembrane helix</keyword>
<keyword evidence="4" id="KW-1185">Reference proteome</keyword>
<reference evidence="3 4" key="1">
    <citation type="submission" date="2021-04" db="EMBL/GenBank/DDBJ databases">
        <title>Paenibacillus sp. DLE-14 whole genome sequence.</title>
        <authorList>
            <person name="Ham Y.J."/>
        </authorList>
    </citation>
    <scope>NUCLEOTIDE SEQUENCE [LARGE SCALE GENOMIC DNA]</scope>
    <source>
        <strain evidence="3 4">DLE-14</strain>
    </source>
</reference>
<dbReference type="Pfam" id="PF14340">
    <property type="entry name" value="DUF4395"/>
    <property type="match status" value="1"/>
</dbReference>
<keyword evidence="1" id="KW-0812">Transmembrane</keyword>